<sequence>MKQIETRTRPRIPAVHCGGSVSSARLDRHLAVLGGPARPVRETEEAAGLMLDLAAHGRDRTTPRRTAGVSLFAPLRRLRRTLLGGHR</sequence>
<comment type="caution">
    <text evidence="1">The sequence shown here is derived from an EMBL/GenBank/DDBJ whole genome shotgun (WGS) entry which is preliminary data.</text>
</comment>
<gene>
    <name evidence="1" type="ORF">AQ490_20085</name>
</gene>
<dbReference type="EMBL" id="LLZU01000011">
    <property type="protein sequence ID" value="KRV49619.1"/>
    <property type="molecule type" value="Genomic_DNA"/>
</dbReference>
<dbReference type="STRING" id="76728.AQ490_20085"/>
<name>A0A0T6LU39_WENVI</name>
<dbReference type="Proteomes" id="UP000050867">
    <property type="component" value="Unassembled WGS sequence"/>
</dbReference>
<organism evidence="1 2">
    <name type="scientific">Wenjunlia vitaminophila</name>
    <name type="common">Streptomyces vitaminophilus</name>
    <dbReference type="NCBI Taxonomy" id="76728"/>
    <lineage>
        <taxon>Bacteria</taxon>
        <taxon>Bacillati</taxon>
        <taxon>Actinomycetota</taxon>
        <taxon>Actinomycetes</taxon>
        <taxon>Kitasatosporales</taxon>
        <taxon>Streptomycetaceae</taxon>
        <taxon>Wenjunlia</taxon>
    </lineage>
</organism>
<evidence type="ECO:0000313" key="1">
    <source>
        <dbReference type="EMBL" id="KRV49619.1"/>
    </source>
</evidence>
<evidence type="ECO:0000313" key="2">
    <source>
        <dbReference type="Proteomes" id="UP000050867"/>
    </source>
</evidence>
<proteinExistence type="predicted"/>
<dbReference type="RefSeq" id="WP_040910987.1">
    <property type="nucleotide sequence ID" value="NZ_LLZU01000011.1"/>
</dbReference>
<keyword evidence="2" id="KW-1185">Reference proteome</keyword>
<protein>
    <submittedName>
        <fullName evidence="1">Uncharacterized protein</fullName>
    </submittedName>
</protein>
<dbReference type="AlphaFoldDB" id="A0A0T6LU39"/>
<dbReference type="OrthoDB" id="3873670at2"/>
<reference evidence="1 2" key="1">
    <citation type="submission" date="2015-10" db="EMBL/GenBank/DDBJ databases">
        <title>Draft genome sequence of pyrrolomycin-producing Streptomyces vitaminophilus.</title>
        <authorList>
            <person name="Graham D.E."/>
            <person name="Mahan K.M."/>
            <person name="Klingeman D.M."/>
            <person name="Hettich R.L."/>
            <person name="Parry R.J."/>
        </authorList>
    </citation>
    <scope>NUCLEOTIDE SEQUENCE [LARGE SCALE GENOMIC DNA]</scope>
    <source>
        <strain evidence="1 2">ATCC 31673</strain>
    </source>
</reference>
<accession>A0A0T6LU39</accession>